<keyword evidence="1 3" id="KW-0378">Hydrolase</keyword>
<name>A0A1S1Z5M6_FLAPC</name>
<gene>
    <name evidence="3" type="ORF">NH26_16480</name>
</gene>
<protein>
    <submittedName>
        <fullName evidence="3">Alpha/beta hydrolase</fullName>
    </submittedName>
</protein>
<sequence length="255" mass="28970">MNLFYRELGEKGNTPLVILHGLFGQCDNWMTLGKKFAEKFHVFMVDQRNHGQSPQSDEFSYQILAQDLKDFIDQHELNKPVLLGHSMGGKTVMQFAANFPDVASRMVVVDIAPRHYPVHHQTILEGLNAMPIDSLKSRGEADKILAEYIPDFGERSFLLKNIFRKKEGGFGWRMNLPVLTAKIEEVGKALDSKYLIEVPTLFIGGTDSNYIQSFDMSEIDEKFATVQIEMIADAGHWVHAQKPQELLDTVLNFIL</sequence>
<accession>A0A1S1Z5M6</accession>
<organism evidence="3 4">
    <name type="scientific">Flammeovirga pacifica</name>
    <dbReference type="NCBI Taxonomy" id="915059"/>
    <lineage>
        <taxon>Bacteria</taxon>
        <taxon>Pseudomonadati</taxon>
        <taxon>Bacteroidota</taxon>
        <taxon>Cytophagia</taxon>
        <taxon>Cytophagales</taxon>
        <taxon>Flammeovirgaceae</taxon>
        <taxon>Flammeovirga</taxon>
    </lineage>
</organism>
<evidence type="ECO:0000259" key="2">
    <source>
        <dbReference type="Pfam" id="PF00561"/>
    </source>
</evidence>
<dbReference type="AlphaFoldDB" id="A0A1S1Z5M6"/>
<reference evidence="3 4" key="1">
    <citation type="journal article" date="2012" name="Int. J. Syst. Evol. Microbiol.">
        <title>Flammeovirga pacifica sp. nov., isolated from deep-sea sediment.</title>
        <authorList>
            <person name="Xu H."/>
            <person name="Fu Y."/>
            <person name="Yang N."/>
            <person name="Ding Z."/>
            <person name="Lai Q."/>
            <person name="Zeng R."/>
        </authorList>
    </citation>
    <scope>NUCLEOTIDE SEQUENCE [LARGE SCALE GENOMIC DNA]</scope>
    <source>
        <strain evidence="4">DSM 24597 / LMG 26175 / WPAGA1</strain>
    </source>
</reference>
<dbReference type="SUPFAM" id="SSF53474">
    <property type="entry name" value="alpha/beta-Hydrolases"/>
    <property type="match status" value="1"/>
</dbReference>
<dbReference type="PRINTS" id="PR00111">
    <property type="entry name" value="ABHYDROLASE"/>
</dbReference>
<keyword evidence="4" id="KW-1185">Reference proteome</keyword>
<dbReference type="Gene3D" id="3.40.50.1820">
    <property type="entry name" value="alpha/beta hydrolase"/>
    <property type="match status" value="1"/>
</dbReference>
<dbReference type="Proteomes" id="UP000179797">
    <property type="component" value="Unassembled WGS sequence"/>
</dbReference>
<proteinExistence type="predicted"/>
<dbReference type="STRING" id="915059.NH26_16480"/>
<dbReference type="InterPro" id="IPR029058">
    <property type="entry name" value="AB_hydrolase_fold"/>
</dbReference>
<dbReference type="PANTHER" id="PTHR46118">
    <property type="entry name" value="PROTEIN ABHD11"/>
    <property type="match status" value="1"/>
</dbReference>
<dbReference type="GO" id="GO:0016787">
    <property type="term" value="F:hydrolase activity"/>
    <property type="evidence" value="ECO:0007669"/>
    <property type="project" value="UniProtKB-KW"/>
</dbReference>
<dbReference type="Pfam" id="PF00561">
    <property type="entry name" value="Abhydrolase_1"/>
    <property type="match status" value="1"/>
</dbReference>
<dbReference type="OrthoDB" id="9808398at2"/>
<dbReference type="EMBL" id="JRYR02000001">
    <property type="protein sequence ID" value="OHX68599.1"/>
    <property type="molecule type" value="Genomic_DNA"/>
</dbReference>
<evidence type="ECO:0000313" key="4">
    <source>
        <dbReference type="Proteomes" id="UP000179797"/>
    </source>
</evidence>
<dbReference type="PANTHER" id="PTHR46118:SF4">
    <property type="entry name" value="PROTEIN ABHD11"/>
    <property type="match status" value="1"/>
</dbReference>
<evidence type="ECO:0000256" key="1">
    <source>
        <dbReference type="ARBA" id="ARBA00022801"/>
    </source>
</evidence>
<comment type="caution">
    <text evidence="3">The sequence shown here is derived from an EMBL/GenBank/DDBJ whole genome shotgun (WGS) entry which is preliminary data.</text>
</comment>
<evidence type="ECO:0000313" key="3">
    <source>
        <dbReference type="EMBL" id="OHX68599.1"/>
    </source>
</evidence>
<dbReference type="InterPro" id="IPR000073">
    <property type="entry name" value="AB_hydrolase_1"/>
</dbReference>
<feature type="domain" description="AB hydrolase-1" evidence="2">
    <location>
        <begin position="15"/>
        <end position="118"/>
    </location>
</feature>